<gene>
    <name evidence="1" type="ORF">SGFS_043400</name>
</gene>
<dbReference type="Proteomes" id="UP001321542">
    <property type="component" value="Chromosome"/>
</dbReference>
<protein>
    <submittedName>
        <fullName evidence="1">Uncharacterized protein</fullName>
    </submittedName>
</protein>
<dbReference type="EMBL" id="AP018448">
    <property type="protein sequence ID" value="BBC33046.1"/>
    <property type="molecule type" value="Genomic_DNA"/>
</dbReference>
<organism evidence="1 2">
    <name type="scientific">Streptomyces graminofaciens</name>
    <dbReference type="NCBI Taxonomy" id="68212"/>
    <lineage>
        <taxon>Bacteria</taxon>
        <taxon>Bacillati</taxon>
        <taxon>Actinomycetota</taxon>
        <taxon>Actinomycetes</taxon>
        <taxon>Kitasatosporales</taxon>
        <taxon>Streptomycetaceae</taxon>
        <taxon>Streptomyces</taxon>
    </lineage>
</organism>
<sequence length="73" mass="7549">MPFGTRGLSGDGAIWLPVPRGPGVVPNDRIWISRLVERPRPGNGRGRFVVVPAAAAADVVPLGPERVGADGAP</sequence>
<keyword evidence="2" id="KW-1185">Reference proteome</keyword>
<evidence type="ECO:0000313" key="2">
    <source>
        <dbReference type="Proteomes" id="UP001321542"/>
    </source>
</evidence>
<evidence type="ECO:0000313" key="1">
    <source>
        <dbReference type="EMBL" id="BBC33046.1"/>
    </source>
</evidence>
<name>A0ABM7FAN4_9ACTN</name>
<reference evidence="1 2" key="1">
    <citation type="journal article" date="2010" name="ChemBioChem">
        <title>Cloning and characterization of the biosynthetic gene cluster of 16-membered macrolide antibiotic FD-891: involvement of a dual functional cytochrome P450 monooxygenase catalyzing epoxidation and hydroxylation.</title>
        <authorList>
            <person name="Kudo F."/>
            <person name="Motegi A."/>
            <person name="Mizoue K."/>
            <person name="Eguchi T."/>
        </authorList>
    </citation>
    <scope>NUCLEOTIDE SEQUENCE [LARGE SCALE GENOMIC DNA]</scope>
    <source>
        <strain evidence="1 2">A-8890</strain>
    </source>
</reference>
<accession>A0ABM7FAN4</accession>
<proteinExistence type="predicted"/>
<reference evidence="1 2" key="2">
    <citation type="journal article" date="2023" name="ChemBioChem">
        <title>Acyltransferase Domain Exchange between Two Independent Type I Polyketide Synthases in the Same Producer Strain of Macrolide Antibiotics.</title>
        <authorList>
            <person name="Kudo F."/>
            <person name="Kishikawa K."/>
            <person name="Tsuboi K."/>
            <person name="Kido T."/>
            <person name="Usui T."/>
            <person name="Hashimoto J."/>
            <person name="Shin-Ya K."/>
            <person name="Miyanaga A."/>
            <person name="Eguchi T."/>
        </authorList>
    </citation>
    <scope>NUCLEOTIDE SEQUENCE [LARGE SCALE GENOMIC DNA]</scope>
    <source>
        <strain evidence="1 2">A-8890</strain>
    </source>
</reference>